<dbReference type="InterPro" id="IPR058537">
    <property type="entry name" value="TPR_TNPO3_IPO13_4th"/>
</dbReference>
<dbReference type="PANTHER" id="PTHR12363:SF42">
    <property type="entry name" value="TRANSPORTIN-3"/>
    <property type="match status" value="1"/>
</dbReference>
<dbReference type="EMBL" id="AMPZ03000002">
    <property type="protein sequence ID" value="KAH9591243.1"/>
    <property type="molecule type" value="Genomic_DNA"/>
</dbReference>
<feature type="region of interest" description="Disordered" evidence="1">
    <location>
        <begin position="945"/>
        <end position="968"/>
    </location>
</feature>
<dbReference type="CTD" id="23534"/>
<dbReference type="AlphaFoldDB" id="A0A922S2L5"/>
<dbReference type="InterPro" id="IPR013598">
    <property type="entry name" value="Exportin-1/Importin-b-like"/>
</dbReference>
<feature type="domain" description="Importin N-terminal" evidence="2">
    <location>
        <begin position="31"/>
        <end position="95"/>
    </location>
</feature>
<dbReference type="Pfam" id="PF03810">
    <property type="entry name" value="IBN_N"/>
    <property type="match status" value="1"/>
</dbReference>
<dbReference type="GO" id="GO:0006606">
    <property type="term" value="P:protein import into nucleus"/>
    <property type="evidence" value="ECO:0007669"/>
    <property type="project" value="TreeGrafter"/>
</dbReference>
<reference evidence="4" key="1">
    <citation type="journal article" date="2012" name="Nat. Genet.">
        <title>Whole-genome sequence of Schistosoma haematobium.</title>
        <authorList>
            <person name="Young N.D."/>
            <person name="Jex A.R."/>
            <person name="Li B."/>
            <person name="Liu S."/>
            <person name="Yang L."/>
            <person name="Xiong Z."/>
            <person name="Li Y."/>
            <person name="Cantacessi C."/>
            <person name="Hall R.S."/>
            <person name="Xu X."/>
            <person name="Chen F."/>
            <person name="Wu X."/>
            <person name="Zerlotini A."/>
            <person name="Oliveira G."/>
            <person name="Hofmann A."/>
            <person name="Zhang G."/>
            <person name="Fang X."/>
            <person name="Kang Y."/>
            <person name="Campbell B.E."/>
            <person name="Loukas A."/>
            <person name="Ranganathan S."/>
            <person name="Rollinson D."/>
            <person name="Rinaldi G."/>
            <person name="Brindley P.J."/>
            <person name="Yang H."/>
            <person name="Wang J."/>
            <person name="Wang J."/>
            <person name="Gasser R.B."/>
        </authorList>
    </citation>
    <scope>NUCLEOTIDE SEQUENCE</scope>
</reference>
<organism evidence="4 5">
    <name type="scientific">Schistosoma haematobium</name>
    <name type="common">Blood fluke</name>
    <dbReference type="NCBI Taxonomy" id="6185"/>
    <lineage>
        <taxon>Eukaryota</taxon>
        <taxon>Metazoa</taxon>
        <taxon>Spiralia</taxon>
        <taxon>Lophotrochozoa</taxon>
        <taxon>Platyhelminthes</taxon>
        <taxon>Trematoda</taxon>
        <taxon>Digenea</taxon>
        <taxon>Strigeidida</taxon>
        <taxon>Schistosomatoidea</taxon>
        <taxon>Schistosomatidae</taxon>
        <taxon>Schistosoma</taxon>
    </lineage>
</organism>
<name>A0A922S2L5_SCHHA</name>
<dbReference type="Pfam" id="PF08389">
    <property type="entry name" value="Xpo1"/>
    <property type="match status" value="1"/>
</dbReference>
<protein>
    <submittedName>
        <fullName evidence="4">Transportin-3</fullName>
    </submittedName>
</protein>
<comment type="caution">
    <text evidence="4">The sequence shown here is derived from an EMBL/GenBank/DDBJ whole genome shotgun (WGS) entry which is preliminary data.</text>
</comment>
<evidence type="ECO:0000313" key="4">
    <source>
        <dbReference type="EMBL" id="KAH9591243.1"/>
    </source>
</evidence>
<reference evidence="4" key="4">
    <citation type="journal article" date="2022" name="PLoS Pathog.">
        <title>Chromosome-level genome of Schistosoma haematobium underpins genome-wide explorations of molecular variation.</title>
        <authorList>
            <person name="Stroehlein A.J."/>
            <person name="Korhonen P.K."/>
            <person name="Lee V.V."/>
            <person name="Ralph S.A."/>
            <person name="Mentink-Kane M."/>
            <person name="You H."/>
            <person name="McManus D.P."/>
            <person name="Tchuente L.T."/>
            <person name="Stothard J.R."/>
            <person name="Kaur P."/>
            <person name="Dudchenko O."/>
            <person name="Aiden E.L."/>
            <person name="Yang B."/>
            <person name="Yang H."/>
            <person name="Emery A.M."/>
            <person name="Webster B.L."/>
            <person name="Brindley P.J."/>
            <person name="Rollinson D."/>
            <person name="Chang B.C.H."/>
            <person name="Gasser R.B."/>
            <person name="Young N.D."/>
        </authorList>
    </citation>
    <scope>NUCLEOTIDE SEQUENCE</scope>
</reference>
<keyword evidence="5" id="KW-1185">Reference proteome</keyword>
<dbReference type="InterPro" id="IPR001494">
    <property type="entry name" value="Importin-beta_N"/>
</dbReference>
<dbReference type="InterPro" id="IPR051345">
    <property type="entry name" value="Importin_beta-like_NTR"/>
</dbReference>
<reference evidence="4" key="3">
    <citation type="submission" date="2021-06" db="EMBL/GenBank/DDBJ databases">
        <title>Chromosome-level genome assembly for S. haematobium.</title>
        <authorList>
            <person name="Stroehlein A.J."/>
        </authorList>
    </citation>
    <scope>NUCLEOTIDE SEQUENCE</scope>
</reference>
<dbReference type="KEGG" id="shx:MS3_00003599"/>
<dbReference type="GO" id="GO:0031267">
    <property type="term" value="F:small GTPase binding"/>
    <property type="evidence" value="ECO:0007669"/>
    <property type="project" value="InterPro"/>
</dbReference>
<dbReference type="Proteomes" id="UP000471633">
    <property type="component" value="Unassembled WGS sequence"/>
</dbReference>
<sequence length="1140" mass="125940">MVEGSSLSVESVLSAIDALYMNPDTSVKEQASKWLCEFQKSVYAWQISDQLLYMNRDLNSCYFGAQTIRKKIQCHFTELPVESHEGLKNSLLQHVQELRENTSLPIANQLCLAVADLFCHMVQWKDGINDIVSKFSETDVSCSYLIDILKFIPEEMNSSTLRLGMNRRHALMSQFEGSKQFVLEFLSHRAKSEQMVILAKVYNCLASWWDNTGVMVEHDVPIDPLLNTAFAILRNPSTTPESTFDAASQWVLALLYQCKQLSNSNSELLRWLQENIYGLVSVVQECSNSVASALGSIQQQEQLELYKDRCTCLAHIFSSLARTLRPPLVDQPTSPGSGGLGDLRTMECILVVLEIPPPLGSRELASITFHALHSLADDAIRHRSMSAAVSVNQGPLESSVNNSNTSTGVARPIAALIPYFTRVVVALTSYCPSNTSDLESTDELRDFREDVHDLMQDILGLVGAEAIFVELYNYIQKLQMLAMSENAQASAYEVLRESEACLFMLTTVAKRLSPRDPEGHISNLISKLVLPGLTGPCPPALQEVGCMLYMELAHWAACHPQLRRQIVNQLIEIIEKSAGVESQSLRPGQKLAVGAALSALGSLCAVYRATPTSTPNGDVSTHSPCNSDSLRLALIDEHWQDLVNRVAYNLPRLAWVPIHDATHFFAGIGRGLICSVGTGGGGVEFDPRVSRQAFPMRVAQICSVSLECLSKLMDGNVPIEGSDTLSDPRVWLDYLAALFRTFNCLLRRLGNPSSSQWDTRERNAVDRTTSELVLSAQNCLAECLQLVREVIWPVVTRVLTHYASRMRPMEHVCRLIRFIVRCFSVHLRDLLPELAEKIVLSYTTGGQHSSFLYLTSVLVDEFGEQLDCRVGLVNVYEALSGPTLKSISGSGLIQQPHTVEDLFRLCTRLVQHCAAVFLTSSRINLNELCNTAVSSLNLCCTGPGAGSSSDDTPDPNSSNNDESSSSSASTSASAAAARFFIELIIFTNEACEETPMQVVQILESGRHLPTPSCQSALAAQNVIVWLTYSRPTQPTDPSNMNSCCGGQRLVSALLQACCLGLMDERFPEMADILYHLKVMINQEMFLNWLKNAVANLSTMRTDGLVQATQDQITDFQDVVMNSSRSSTIVHALDSFSRLFR</sequence>
<gene>
    <name evidence="4" type="primary">TNPO3</name>
    <name evidence="4" type="ORF">MS3_00003599</name>
</gene>
<reference evidence="4" key="2">
    <citation type="journal article" date="2019" name="Gigascience">
        <title>High-quality Schistosoma haematobium genome achieved by single-molecule and long-range sequencing.</title>
        <authorList>
            <person name="Stroehlein A.J."/>
            <person name="Korhonen P.K."/>
            <person name="Chong T.M."/>
            <person name="Lim Y.L."/>
            <person name="Chan K.G."/>
            <person name="Webster B."/>
            <person name="Rollinson D."/>
            <person name="Brindley P.J."/>
            <person name="Gasser R.B."/>
            <person name="Young N.D."/>
        </authorList>
    </citation>
    <scope>NUCLEOTIDE SEQUENCE</scope>
</reference>
<dbReference type="Pfam" id="PF24139">
    <property type="entry name" value="TPR_TNPO3_IPO13_4th"/>
    <property type="match status" value="1"/>
</dbReference>
<dbReference type="RefSeq" id="XP_051071498.1">
    <property type="nucleotide sequence ID" value="XM_051211435.1"/>
</dbReference>
<evidence type="ECO:0000259" key="2">
    <source>
        <dbReference type="Pfam" id="PF03810"/>
    </source>
</evidence>
<dbReference type="InterPro" id="IPR016024">
    <property type="entry name" value="ARM-type_fold"/>
</dbReference>
<evidence type="ECO:0000313" key="5">
    <source>
        <dbReference type="Proteomes" id="UP000471633"/>
    </source>
</evidence>
<accession>A0A922S2L5</accession>
<proteinExistence type="predicted"/>
<dbReference type="GeneID" id="24597319"/>
<feature type="domain" description="Exportin-1/Importin-beta-like" evidence="3">
    <location>
        <begin position="106"/>
        <end position="245"/>
    </location>
</feature>
<dbReference type="GO" id="GO:0005737">
    <property type="term" value="C:cytoplasm"/>
    <property type="evidence" value="ECO:0007669"/>
    <property type="project" value="TreeGrafter"/>
</dbReference>
<dbReference type="PANTHER" id="PTHR12363">
    <property type="entry name" value="TRANSPORTIN 3 AND IMPORTIN 13"/>
    <property type="match status" value="1"/>
</dbReference>
<dbReference type="InterPro" id="IPR011989">
    <property type="entry name" value="ARM-like"/>
</dbReference>
<dbReference type="SUPFAM" id="SSF48371">
    <property type="entry name" value="ARM repeat"/>
    <property type="match status" value="1"/>
</dbReference>
<evidence type="ECO:0000259" key="3">
    <source>
        <dbReference type="Pfam" id="PF08389"/>
    </source>
</evidence>
<dbReference type="Gene3D" id="1.25.10.10">
    <property type="entry name" value="Leucine-rich Repeat Variant"/>
    <property type="match status" value="3"/>
</dbReference>
<feature type="compositionally biased region" description="Low complexity" evidence="1">
    <location>
        <begin position="947"/>
        <end position="968"/>
    </location>
</feature>
<evidence type="ECO:0000256" key="1">
    <source>
        <dbReference type="SAM" id="MobiDB-lite"/>
    </source>
</evidence>